<dbReference type="InterPro" id="IPR001509">
    <property type="entry name" value="Epimerase_deHydtase"/>
</dbReference>
<evidence type="ECO:0000313" key="3">
    <source>
        <dbReference type="Proteomes" id="UP001169764"/>
    </source>
</evidence>
<sequence>MRILITGNMGYVGPVVVAHLHETMPDAELIGYDTGFYAANLINARPLPEHVLARQEFGDIRDLPARLLSGVDAIVHLAAISNDPMGQRFEDETIEINQSASVRLAQLAADAGVGSFVFASSCSIYGFAEGEPRREEDDLNPLTAYARSKVGTERALARLDNAAGMTITCLRFATACGASPRLRLDLVLNDFVASALLNGEIKVLSDGTPWRPLIDVADMARAVEWAVLRRPERGGRFLAVNTGSDSSNRQVATLARAVADIVTHTTISINSDAPPDKRSYQVDFGLFRALAPNHQPRVDLSVSIAALLTDLIASRLPEPVLRATTVRLRNLEEHLDTGRIGDDLRWRSRAQLETMDARLAVQ</sequence>
<accession>A0ABT8YCW6</accession>
<organism evidence="2 3">
    <name type="scientific">Sphingomonas natans</name>
    <dbReference type="NCBI Taxonomy" id="3063330"/>
    <lineage>
        <taxon>Bacteria</taxon>
        <taxon>Pseudomonadati</taxon>
        <taxon>Pseudomonadota</taxon>
        <taxon>Alphaproteobacteria</taxon>
        <taxon>Sphingomonadales</taxon>
        <taxon>Sphingomonadaceae</taxon>
        <taxon>Sphingomonas</taxon>
    </lineage>
</organism>
<dbReference type="SUPFAM" id="SSF51735">
    <property type="entry name" value="NAD(P)-binding Rossmann-fold domains"/>
    <property type="match status" value="1"/>
</dbReference>
<proteinExistence type="predicted"/>
<evidence type="ECO:0000313" key="2">
    <source>
        <dbReference type="EMBL" id="MDO6416177.1"/>
    </source>
</evidence>
<dbReference type="PANTHER" id="PTHR43245:SF23">
    <property type="entry name" value="NAD(P)-BINDING DOMAIN-CONTAINING PROTEIN"/>
    <property type="match status" value="1"/>
</dbReference>
<evidence type="ECO:0000259" key="1">
    <source>
        <dbReference type="Pfam" id="PF01370"/>
    </source>
</evidence>
<gene>
    <name evidence="2" type="ORF">Q4F19_17455</name>
</gene>
<dbReference type="PANTHER" id="PTHR43245">
    <property type="entry name" value="BIFUNCTIONAL POLYMYXIN RESISTANCE PROTEIN ARNA"/>
    <property type="match status" value="1"/>
</dbReference>
<name>A0ABT8YCW6_9SPHN</name>
<protein>
    <submittedName>
        <fullName evidence="2">SDR family oxidoreductase</fullName>
    </submittedName>
</protein>
<dbReference type="Gene3D" id="3.40.50.720">
    <property type="entry name" value="NAD(P)-binding Rossmann-like Domain"/>
    <property type="match status" value="1"/>
</dbReference>
<keyword evidence="3" id="KW-1185">Reference proteome</keyword>
<reference evidence="2" key="1">
    <citation type="submission" date="2023-07" db="EMBL/GenBank/DDBJ databases">
        <authorList>
            <person name="Kim M."/>
        </authorList>
    </citation>
    <scope>NUCLEOTIDE SEQUENCE</scope>
    <source>
        <strain evidence="2">BIUV-7</strain>
    </source>
</reference>
<dbReference type="RefSeq" id="WP_303545311.1">
    <property type="nucleotide sequence ID" value="NZ_JAUOTP010000009.1"/>
</dbReference>
<dbReference type="Pfam" id="PF01370">
    <property type="entry name" value="Epimerase"/>
    <property type="match status" value="1"/>
</dbReference>
<dbReference type="EMBL" id="JAUOTP010000009">
    <property type="protein sequence ID" value="MDO6416177.1"/>
    <property type="molecule type" value="Genomic_DNA"/>
</dbReference>
<dbReference type="InterPro" id="IPR050177">
    <property type="entry name" value="Lipid_A_modif_metabolic_enz"/>
</dbReference>
<dbReference type="InterPro" id="IPR036291">
    <property type="entry name" value="NAD(P)-bd_dom_sf"/>
</dbReference>
<comment type="caution">
    <text evidence="2">The sequence shown here is derived from an EMBL/GenBank/DDBJ whole genome shotgun (WGS) entry which is preliminary data.</text>
</comment>
<feature type="domain" description="NAD-dependent epimerase/dehydratase" evidence="1">
    <location>
        <begin position="3"/>
        <end position="237"/>
    </location>
</feature>
<dbReference type="CDD" id="cd08946">
    <property type="entry name" value="SDR_e"/>
    <property type="match status" value="1"/>
</dbReference>
<dbReference type="Proteomes" id="UP001169764">
    <property type="component" value="Unassembled WGS sequence"/>
</dbReference>